<dbReference type="InterPro" id="IPR006015">
    <property type="entry name" value="Universal_stress_UspA"/>
</dbReference>
<keyword evidence="4" id="KW-1185">Reference proteome</keyword>
<accession>A0A433H7K9</accession>
<reference evidence="3 4" key="1">
    <citation type="submission" date="2018-12" db="EMBL/GenBank/DDBJ databases">
        <title>Bacillus chawlae sp. nov., Bacillus glennii sp. nov., and Bacillus saganii sp. nov. Isolated from the Vehicle Assembly Building at Kennedy Space Center where the Viking Spacecraft were Assembled.</title>
        <authorList>
            <person name="Seuylemezian A."/>
            <person name="Vaishampayan P."/>
        </authorList>
    </citation>
    <scope>NUCLEOTIDE SEQUENCE [LARGE SCALE GENOMIC DNA]</scope>
    <source>
        <strain evidence="3 4">L5</strain>
    </source>
</reference>
<comment type="caution">
    <text evidence="3">The sequence shown here is derived from an EMBL/GenBank/DDBJ whole genome shotgun (WGS) entry which is preliminary data.</text>
</comment>
<dbReference type="PANTHER" id="PTHR46268">
    <property type="entry name" value="STRESS RESPONSE PROTEIN NHAX"/>
    <property type="match status" value="1"/>
</dbReference>
<evidence type="ECO:0000313" key="4">
    <source>
        <dbReference type="Proteomes" id="UP000267430"/>
    </source>
</evidence>
<dbReference type="EMBL" id="RYZZ01000052">
    <property type="protein sequence ID" value="RUQ24256.1"/>
    <property type="molecule type" value="Genomic_DNA"/>
</dbReference>
<protein>
    <submittedName>
        <fullName evidence="3">Universal stress protein</fullName>
    </submittedName>
</protein>
<gene>
    <name evidence="3" type="ORF">ELQ35_21870</name>
</gene>
<dbReference type="PRINTS" id="PR01438">
    <property type="entry name" value="UNVRSLSTRESS"/>
</dbReference>
<sequence length="192" mass="21126">MQPLPGLLKNHKVRRWDLMLRELSHIIAAFDGSETSKEAIEWGAMFKNSYPDVRLTVVHVYKEKIEQKMIGNPSSRGFANDGIYIDPTQTPPVTAVEQSMIDQNNETHTVIKNSVSMAKSKAFSILNEQQAEGDFEILEGHPAESICSYAARTEADLIIIGSSSKSGLKKFFLGSTSSTVANEAPCPVLIAK</sequence>
<dbReference type="PANTHER" id="PTHR46268:SF6">
    <property type="entry name" value="UNIVERSAL STRESS PROTEIN UP12"/>
    <property type="match status" value="1"/>
</dbReference>
<dbReference type="Proteomes" id="UP000267430">
    <property type="component" value="Unassembled WGS sequence"/>
</dbReference>
<dbReference type="InterPro" id="IPR006016">
    <property type="entry name" value="UspA"/>
</dbReference>
<dbReference type="Pfam" id="PF00582">
    <property type="entry name" value="Usp"/>
    <property type="match status" value="2"/>
</dbReference>
<proteinExistence type="inferred from homology"/>
<dbReference type="Gene3D" id="3.40.50.620">
    <property type="entry name" value="HUPs"/>
    <property type="match status" value="1"/>
</dbReference>
<evidence type="ECO:0000256" key="1">
    <source>
        <dbReference type="ARBA" id="ARBA00008791"/>
    </source>
</evidence>
<name>A0A433H7K9_9BACI</name>
<evidence type="ECO:0000259" key="2">
    <source>
        <dbReference type="Pfam" id="PF00582"/>
    </source>
</evidence>
<feature type="domain" description="UspA" evidence="2">
    <location>
        <begin position="25"/>
        <end position="64"/>
    </location>
</feature>
<comment type="similarity">
    <text evidence="1">Belongs to the universal stress protein A family.</text>
</comment>
<evidence type="ECO:0000313" key="3">
    <source>
        <dbReference type="EMBL" id="RUQ24256.1"/>
    </source>
</evidence>
<feature type="domain" description="UspA" evidence="2">
    <location>
        <begin position="124"/>
        <end position="192"/>
    </location>
</feature>
<organism evidence="3 4">
    <name type="scientific">Peribacillus cavernae</name>
    <dbReference type="NCBI Taxonomy" id="1674310"/>
    <lineage>
        <taxon>Bacteria</taxon>
        <taxon>Bacillati</taxon>
        <taxon>Bacillota</taxon>
        <taxon>Bacilli</taxon>
        <taxon>Bacillales</taxon>
        <taxon>Bacillaceae</taxon>
        <taxon>Peribacillus</taxon>
    </lineage>
</organism>
<dbReference type="SUPFAM" id="SSF52402">
    <property type="entry name" value="Adenine nucleotide alpha hydrolases-like"/>
    <property type="match status" value="1"/>
</dbReference>
<dbReference type="InterPro" id="IPR014729">
    <property type="entry name" value="Rossmann-like_a/b/a_fold"/>
</dbReference>
<dbReference type="AlphaFoldDB" id="A0A433H7K9"/>
<dbReference type="CDD" id="cd00293">
    <property type="entry name" value="USP-like"/>
    <property type="match status" value="1"/>
</dbReference>
<dbReference type="OrthoDB" id="2426295at2"/>